<evidence type="ECO:0000313" key="2">
    <source>
        <dbReference type="Proteomes" id="UP000298663"/>
    </source>
</evidence>
<reference evidence="1 2" key="1">
    <citation type="journal article" date="2015" name="Genome Biol.">
        <title>Comparative genomics of Steinernema reveals deeply conserved gene regulatory networks.</title>
        <authorList>
            <person name="Dillman A.R."/>
            <person name="Macchietto M."/>
            <person name="Porter C.F."/>
            <person name="Rogers A."/>
            <person name="Williams B."/>
            <person name="Antoshechkin I."/>
            <person name="Lee M.M."/>
            <person name="Goodwin Z."/>
            <person name="Lu X."/>
            <person name="Lewis E.E."/>
            <person name="Goodrich-Blair H."/>
            <person name="Stock S.P."/>
            <person name="Adams B.J."/>
            <person name="Sternberg P.W."/>
            <person name="Mortazavi A."/>
        </authorList>
    </citation>
    <scope>NUCLEOTIDE SEQUENCE [LARGE SCALE GENOMIC DNA]</scope>
    <source>
        <strain evidence="1 2">ALL</strain>
    </source>
</reference>
<dbReference type="Proteomes" id="UP000298663">
    <property type="component" value="Unassembled WGS sequence"/>
</dbReference>
<keyword evidence="2" id="KW-1185">Reference proteome</keyword>
<dbReference type="AlphaFoldDB" id="A0A4U5N1H1"/>
<organism evidence="1 2">
    <name type="scientific">Steinernema carpocapsae</name>
    <name type="common">Entomopathogenic nematode</name>
    <dbReference type="NCBI Taxonomy" id="34508"/>
    <lineage>
        <taxon>Eukaryota</taxon>
        <taxon>Metazoa</taxon>
        <taxon>Ecdysozoa</taxon>
        <taxon>Nematoda</taxon>
        <taxon>Chromadorea</taxon>
        <taxon>Rhabditida</taxon>
        <taxon>Tylenchina</taxon>
        <taxon>Panagrolaimomorpha</taxon>
        <taxon>Strongyloidoidea</taxon>
        <taxon>Steinernematidae</taxon>
        <taxon>Steinernema</taxon>
    </lineage>
</organism>
<evidence type="ECO:0000313" key="1">
    <source>
        <dbReference type="EMBL" id="TKR76064.1"/>
    </source>
</evidence>
<reference evidence="1 2" key="2">
    <citation type="journal article" date="2019" name="G3 (Bethesda)">
        <title>Hybrid Assembly of the Genome of the Entomopathogenic Nematode Steinernema carpocapsae Identifies the X-Chromosome.</title>
        <authorList>
            <person name="Serra L."/>
            <person name="Macchietto M."/>
            <person name="Macias-Munoz A."/>
            <person name="McGill C.J."/>
            <person name="Rodriguez I.M."/>
            <person name="Rodriguez B."/>
            <person name="Murad R."/>
            <person name="Mortazavi A."/>
        </authorList>
    </citation>
    <scope>NUCLEOTIDE SEQUENCE [LARGE SCALE GENOMIC DNA]</scope>
    <source>
        <strain evidence="1 2">ALL</strain>
    </source>
</reference>
<name>A0A4U5N1H1_STECR</name>
<gene>
    <name evidence="1" type="ORF">L596_017265</name>
</gene>
<sequence length="72" mass="7920">MTLRVITKKLSSQITLAVMKTQTHYLAPEFLENSAAGKSNSGFFQLQSPLSASRLEPSLPCAFNVDKPHLTK</sequence>
<proteinExistence type="predicted"/>
<dbReference type="EMBL" id="AZBU02000005">
    <property type="protein sequence ID" value="TKR76064.1"/>
    <property type="molecule type" value="Genomic_DNA"/>
</dbReference>
<comment type="caution">
    <text evidence="1">The sequence shown here is derived from an EMBL/GenBank/DDBJ whole genome shotgun (WGS) entry which is preliminary data.</text>
</comment>
<protein>
    <submittedName>
        <fullName evidence="1">Uncharacterized protein</fullName>
    </submittedName>
</protein>
<accession>A0A4U5N1H1</accession>